<keyword evidence="9" id="KW-1185">Reference proteome</keyword>
<dbReference type="EMBL" id="QFFJ01000001">
    <property type="protein sequence ID" value="RBL92033.1"/>
    <property type="molecule type" value="Genomic_DNA"/>
</dbReference>
<keyword evidence="6" id="KW-0521">NADP</keyword>
<keyword evidence="8" id="KW-0503">Monooxygenase</keyword>
<evidence type="ECO:0000256" key="6">
    <source>
        <dbReference type="ARBA" id="ARBA00022857"/>
    </source>
</evidence>
<evidence type="ECO:0000313" key="9">
    <source>
        <dbReference type="Proteomes" id="UP000253410"/>
    </source>
</evidence>
<dbReference type="AlphaFoldDB" id="A0A365Y0A8"/>
<evidence type="ECO:0000256" key="2">
    <source>
        <dbReference type="ARBA" id="ARBA00004924"/>
    </source>
</evidence>
<dbReference type="Pfam" id="PF13434">
    <property type="entry name" value="Lys_Orn_oxgnase"/>
    <property type="match status" value="1"/>
</dbReference>
<dbReference type="GO" id="GO:0004497">
    <property type="term" value="F:monooxygenase activity"/>
    <property type="evidence" value="ECO:0007669"/>
    <property type="project" value="UniProtKB-KW"/>
</dbReference>
<dbReference type="OrthoDB" id="9778740at2"/>
<keyword evidence="5" id="KW-0274">FAD</keyword>
<comment type="similarity">
    <text evidence="3">Belongs to the lysine N(6)-hydroxylase/L-ornithine N(5)-oxygenase family.</text>
</comment>
<proteinExistence type="inferred from homology"/>
<dbReference type="RefSeq" id="WP_113614635.1">
    <property type="nucleotide sequence ID" value="NZ_QFFJ01000001.1"/>
</dbReference>
<evidence type="ECO:0000256" key="3">
    <source>
        <dbReference type="ARBA" id="ARBA00007588"/>
    </source>
</evidence>
<dbReference type="SUPFAM" id="SSF51905">
    <property type="entry name" value="FAD/NAD(P)-binding domain"/>
    <property type="match status" value="2"/>
</dbReference>
<organism evidence="8 9">
    <name type="scientific">Chitinophaga flava</name>
    <dbReference type="NCBI Taxonomy" id="2259036"/>
    <lineage>
        <taxon>Bacteria</taxon>
        <taxon>Pseudomonadati</taxon>
        <taxon>Bacteroidota</taxon>
        <taxon>Chitinophagia</taxon>
        <taxon>Chitinophagales</taxon>
        <taxon>Chitinophagaceae</taxon>
        <taxon>Chitinophaga</taxon>
    </lineage>
</organism>
<evidence type="ECO:0000256" key="1">
    <source>
        <dbReference type="ARBA" id="ARBA00001974"/>
    </source>
</evidence>
<comment type="cofactor">
    <cofactor evidence="1">
        <name>FAD</name>
        <dbReference type="ChEBI" id="CHEBI:57692"/>
    </cofactor>
</comment>
<evidence type="ECO:0000256" key="7">
    <source>
        <dbReference type="ARBA" id="ARBA00023002"/>
    </source>
</evidence>
<dbReference type="Proteomes" id="UP000253410">
    <property type="component" value="Unassembled WGS sequence"/>
</dbReference>
<keyword evidence="4" id="KW-0285">Flavoprotein</keyword>
<gene>
    <name evidence="8" type="ORF">DF182_05395</name>
</gene>
<reference evidence="8 9" key="1">
    <citation type="submission" date="2018-05" db="EMBL/GenBank/DDBJ databases">
        <title>Chitinophaga sp. K3CV102501T nov., isolated from isolated from a monsoon evergreen broad-leaved forest soil.</title>
        <authorList>
            <person name="Lv Y."/>
        </authorList>
    </citation>
    <scope>NUCLEOTIDE SEQUENCE [LARGE SCALE GENOMIC DNA]</scope>
    <source>
        <strain evidence="8 9">GDMCC 1.1325</strain>
    </source>
</reference>
<dbReference type="PANTHER" id="PTHR42802:SF1">
    <property type="entry name" value="L-ORNITHINE N(5)-MONOOXYGENASE"/>
    <property type="match status" value="1"/>
</dbReference>
<evidence type="ECO:0000256" key="5">
    <source>
        <dbReference type="ARBA" id="ARBA00022827"/>
    </source>
</evidence>
<comment type="caution">
    <text evidence="8">The sequence shown here is derived from an EMBL/GenBank/DDBJ whole genome shotgun (WGS) entry which is preliminary data.</text>
</comment>
<dbReference type="InterPro" id="IPR025700">
    <property type="entry name" value="Lys/Orn_oxygenase"/>
</dbReference>
<evidence type="ECO:0000256" key="4">
    <source>
        <dbReference type="ARBA" id="ARBA00022630"/>
    </source>
</evidence>
<comment type="pathway">
    <text evidence="2">Siderophore biosynthesis.</text>
</comment>
<dbReference type="Gene3D" id="3.50.50.60">
    <property type="entry name" value="FAD/NAD(P)-binding domain"/>
    <property type="match status" value="1"/>
</dbReference>
<name>A0A365Y0A8_9BACT</name>
<accession>A0A365Y0A8</accession>
<dbReference type="InterPro" id="IPR036188">
    <property type="entry name" value="FAD/NAD-bd_sf"/>
</dbReference>
<keyword evidence="7" id="KW-0560">Oxidoreductase</keyword>
<sequence length="425" mass="48342">MLVYDVLGVGIGPSNLSLSALLYPQNEISSLFLDKKFSFAWHNGMLMPEAGLQVSFLKDLVTLVDPTNPFSFLNFLKEEGRLYRHSMTRFPSIKRKEFNQYYNWAISKMANLRFGCDVVDVTFLQDRFLLNSTSGMFAAKHLVVGVGLVPYIPDFMKTHLSNEVFHSSEYLQRKDIVANKRVAVIGGGQSGAEIVNNLLNESSGDGPLSINWITRRYNYLPIDDTSFTNELYTPAYSEFFFKLPLNIKDKLLDYQKLTSDGISQDTLQNIYNKLYEMEVIENRPRMCHLSPGMEVKEVAVNGSSRRITCVSMQKDVTVLDADIIILATGYQHKIPAFMKNIQGEFRNGDQIVSMNEDFSIRWDGPAGHKIFIQNGNKRIWGVPNPNLSLNAWRSAKIVNSLLNTERYLLKKESSVFAWPASNEYC</sequence>
<evidence type="ECO:0000313" key="8">
    <source>
        <dbReference type="EMBL" id="RBL92033.1"/>
    </source>
</evidence>
<protein>
    <submittedName>
        <fullName evidence="8">L-lysine 6-monooxygenase</fullName>
    </submittedName>
</protein>
<dbReference type="PANTHER" id="PTHR42802">
    <property type="entry name" value="MONOOXYGENASE"/>
    <property type="match status" value="1"/>
</dbReference>